<dbReference type="GO" id="GO:0050218">
    <property type="term" value="F:propionate-CoA ligase activity"/>
    <property type="evidence" value="ECO:0007669"/>
    <property type="project" value="TreeGrafter"/>
</dbReference>
<dbReference type="AlphaFoldDB" id="A0A077WFG7"/>
<dbReference type="Gene3D" id="3.30.300.30">
    <property type="match status" value="1"/>
</dbReference>
<protein>
    <recommendedName>
        <fullName evidence="6">Propionyl-CoA synthetase</fullName>
    </recommendedName>
</protein>
<dbReference type="InterPro" id="IPR032387">
    <property type="entry name" value="ACAS_N"/>
</dbReference>
<reference evidence="5" key="1">
    <citation type="journal article" date="2014" name="Genome Announc.">
        <title>De novo whole-genome sequence and genome annotation of Lichtheimia ramosa.</title>
        <authorList>
            <person name="Linde J."/>
            <person name="Schwartze V."/>
            <person name="Binder U."/>
            <person name="Lass-Florl C."/>
            <person name="Voigt K."/>
            <person name="Horn F."/>
        </authorList>
    </citation>
    <scope>NUCLEOTIDE SEQUENCE</scope>
    <source>
        <strain evidence="5">JMRC FSU:6197</strain>
    </source>
</reference>
<feature type="domain" description="AMP-binding enzyme C-terminal" evidence="3">
    <location>
        <begin position="546"/>
        <end position="624"/>
    </location>
</feature>
<evidence type="ECO:0000259" key="3">
    <source>
        <dbReference type="Pfam" id="PF13193"/>
    </source>
</evidence>
<feature type="domain" description="AMP-dependent synthetase/ligase" evidence="2">
    <location>
        <begin position="66"/>
        <end position="480"/>
    </location>
</feature>
<gene>
    <name evidence="5" type="ORF">LRAMOSA08381</name>
</gene>
<evidence type="ECO:0000259" key="2">
    <source>
        <dbReference type="Pfam" id="PF00501"/>
    </source>
</evidence>
<evidence type="ECO:0000259" key="4">
    <source>
        <dbReference type="Pfam" id="PF16177"/>
    </source>
</evidence>
<dbReference type="EMBL" id="LK023317">
    <property type="protein sequence ID" value="CDS05853.1"/>
    <property type="molecule type" value="Genomic_DNA"/>
</dbReference>
<dbReference type="InterPro" id="IPR025110">
    <property type="entry name" value="AMP-bd_C"/>
</dbReference>
<dbReference type="OrthoDB" id="1706066at2759"/>
<dbReference type="InterPro" id="IPR045851">
    <property type="entry name" value="AMP-bd_C_sf"/>
</dbReference>
<dbReference type="InterPro" id="IPR042099">
    <property type="entry name" value="ANL_N_sf"/>
</dbReference>
<comment type="similarity">
    <text evidence="1">Belongs to the ATP-dependent AMP-binding enzyme family.</text>
</comment>
<dbReference type="InterPro" id="IPR000873">
    <property type="entry name" value="AMP-dep_synth/lig_dom"/>
</dbReference>
<evidence type="ECO:0008006" key="6">
    <source>
        <dbReference type="Google" id="ProtNLM"/>
    </source>
</evidence>
<organism evidence="5">
    <name type="scientific">Lichtheimia ramosa</name>
    <dbReference type="NCBI Taxonomy" id="688394"/>
    <lineage>
        <taxon>Eukaryota</taxon>
        <taxon>Fungi</taxon>
        <taxon>Fungi incertae sedis</taxon>
        <taxon>Mucoromycota</taxon>
        <taxon>Mucoromycotina</taxon>
        <taxon>Mucoromycetes</taxon>
        <taxon>Mucorales</taxon>
        <taxon>Lichtheimiaceae</taxon>
        <taxon>Lichtheimia</taxon>
    </lineage>
</organism>
<dbReference type="PANTHER" id="PTHR43347">
    <property type="entry name" value="ACYL-COA SYNTHETASE"/>
    <property type="match status" value="1"/>
</dbReference>
<evidence type="ECO:0000256" key="1">
    <source>
        <dbReference type="ARBA" id="ARBA00006432"/>
    </source>
</evidence>
<accession>A0A077WFG7</accession>
<dbReference type="PANTHER" id="PTHR43347:SF3">
    <property type="entry name" value="ACYL-COA SYNTHETASE SHORT-CHAIN FAMILY MEMBER 3, MITOCHONDRIAL"/>
    <property type="match status" value="1"/>
</dbReference>
<name>A0A077WFG7_9FUNG</name>
<evidence type="ECO:0000313" key="5">
    <source>
        <dbReference type="EMBL" id="CDS05853.1"/>
    </source>
</evidence>
<dbReference type="Gene3D" id="3.40.50.12780">
    <property type="entry name" value="N-terminal domain of ligase-like"/>
    <property type="match status" value="1"/>
</dbReference>
<dbReference type="Pfam" id="PF13193">
    <property type="entry name" value="AMP-binding_C"/>
    <property type="match status" value="1"/>
</dbReference>
<dbReference type="Pfam" id="PF16177">
    <property type="entry name" value="ACAS_N"/>
    <property type="match status" value="1"/>
</dbReference>
<feature type="domain" description="Acetyl-coenzyme A synthetase N-terminal" evidence="4">
    <location>
        <begin position="18"/>
        <end position="62"/>
    </location>
</feature>
<sequence>MEQAMEEPIEKLIDVAMWSKAADDITWIKRPRAVMEKRAGVDNEHNPYVWFPGGTLNTCYNCVDRQDQSKVALIYDSPVSGTKRQYTYGDIREQVVHLAGLLHDDYGVRKGDTVLIYMPMVPEAAFCMLACARLGAVHSVVFGGFAPKELAKRIQDAQPKVLVTASCGIEPTRVIPYKRKVLPNTADEKKDTKCYYAALVDAACAMATHKVPIKVVLQRPGKVQAEMDYNKGDRDYHVEMERVRRQGRAFEACVEVDSEDPLYTLYTSGTTGVPKGVVRSNGGHAVVLKWSMDYIYNVRQGDVIFTASDIGWAVSHSYTIYGPMLAGVTSVFYEGKPVNTPDAGAFWRIISDYKVNTMFTAPTAIRAIRREDPDALCAKRYDLSHLNVLFLAGERSDPETLRWCKQVLSHAHVIDHYWTTELGSPVTASCVGAARHNNTSVPIKWGAAGKQVPGSTIRILDEETHQEVHTPNHFGDIVLKLPLPPAAFPTLWKNQDGYKKSYFTRFPGYFDTGDAGIIDEEGFVHIMARTDDIINIAGHRLSTGSIEQIINAHEAVVECCVVPLPDKLKGHVPLAAVVLKPGQNYDKEKITKDLVAATRRDLGAIACFERAIYVQRLPKTRSGKTLRRCIRDMVDGKPVRVPATIEDETVLPEIEAILRQHGLMGSQPAKL</sequence>
<dbReference type="SUPFAM" id="SSF56801">
    <property type="entry name" value="Acetyl-CoA synthetase-like"/>
    <property type="match status" value="1"/>
</dbReference>
<dbReference type="Pfam" id="PF00501">
    <property type="entry name" value="AMP-binding"/>
    <property type="match status" value="1"/>
</dbReference>
<proteinExistence type="inferred from homology"/>